<dbReference type="AlphaFoldDB" id="A0A0C9SQH2"/>
<evidence type="ECO:0000256" key="3">
    <source>
        <dbReference type="ARBA" id="ARBA00022771"/>
    </source>
</evidence>
<evidence type="ECO:0000256" key="6">
    <source>
        <dbReference type="PROSITE-ProRule" id="PRU00023"/>
    </source>
</evidence>
<protein>
    <recommendedName>
        <fullName evidence="9">MYND-type domain-containing protein</fullName>
    </recommendedName>
</protein>
<dbReference type="PROSITE" id="PS01360">
    <property type="entry name" value="ZF_MYND_1"/>
    <property type="match status" value="1"/>
</dbReference>
<keyword evidence="4" id="KW-0862">Zinc</keyword>
<dbReference type="Proteomes" id="UP000053263">
    <property type="component" value="Unassembled WGS sequence"/>
</dbReference>
<evidence type="ECO:0000256" key="2">
    <source>
        <dbReference type="ARBA" id="ARBA00022737"/>
    </source>
</evidence>
<reference evidence="10 11" key="1">
    <citation type="submission" date="2014-06" db="EMBL/GenBank/DDBJ databases">
        <title>Evolutionary Origins and Diversification of the Mycorrhizal Mutualists.</title>
        <authorList>
            <consortium name="DOE Joint Genome Institute"/>
            <consortium name="Mycorrhizal Genomics Consortium"/>
            <person name="Kohler A."/>
            <person name="Kuo A."/>
            <person name="Nagy L.G."/>
            <person name="Floudas D."/>
            <person name="Copeland A."/>
            <person name="Barry K.W."/>
            <person name="Cichocki N."/>
            <person name="Veneault-Fourrey C."/>
            <person name="LaButti K."/>
            <person name="Lindquist E.A."/>
            <person name="Lipzen A."/>
            <person name="Lundell T."/>
            <person name="Morin E."/>
            <person name="Murat C."/>
            <person name="Riley R."/>
            <person name="Ohm R."/>
            <person name="Sun H."/>
            <person name="Tunlid A."/>
            <person name="Henrissat B."/>
            <person name="Grigoriev I.V."/>
            <person name="Hibbett D.S."/>
            <person name="Martin F."/>
        </authorList>
    </citation>
    <scope>NUCLEOTIDE SEQUENCE [LARGE SCALE GENOMIC DNA]</scope>
    <source>
        <strain evidence="10 11">FD-325 SS-3</strain>
    </source>
</reference>
<dbReference type="Gene3D" id="1.25.40.20">
    <property type="entry name" value="Ankyrin repeat-containing domain"/>
    <property type="match status" value="1"/>
</dbReference>
<evidence type="ECO:0000256" key="7">
    <source>
        <dbReference type="PROSITE-ProRule" id="PRU00134"/>
    </source>
</evidence>
<dbReference type="Gene3D" id="6.10.140.2220">
    <property type="match status" value="1"/>
</dbReference>
<gene>
    <name evidence="10" type="ORF">PLICRDRAFT_119077</name>
</gene>
<accession>A0A0C9SQH2</accession>
<dbReference type="InterPro" id="IPR002893">
    <property type="entry name" value="Znf_MYND"/>
</dbReference>
<dbReference type="HOGENOM" id="CLU_053726_0_0_1"/>
<sequence>MQDIIDRRSSGYIGIAQGGERLRQLYQDESYHFDITHLSEFACACYFGLPDKVAEMVGKGIAPDLAGTESAFKFGYATLTVAGAQRVEPMGGATSDHAGVLKYLLAHGALPDTEDIVGLTALHHATMNHNSQLALSRVLLAGGADPNHRNIYGDPPLLGTFMTDQAGAADLLLEHGADYDLPDADGTTARALARNCGPRMSATLSRWIARRNGQPAQPMADKACDRCGKKQDDSPSAARVKLSVCSRCKARYYCSTACQRALWSSHKKVCQPFSADNVIALRPFYRQGGQSVSTSDFVRGAMGIPTAGPSTPHSDSSRAPRKPSSKPLVIKVQVPQPLPRMSAASVAAGDLLVYTEKRDFMCSVRRADGAAAYDRVADAVRFRSVSGAKAYFAAELESKDKLVVKVSELLADQPW</sequence>
<dbReference type="InterPro" id="IPR002110">
    <property type="entry name" value="Ankyrin_rpt"/>
</dbReference>
<feature type="domain" description="MYND-type" evidence="9">
    <location>
        <begin position="224"/>
        <end position="270"/>
    </location>
</feature>
<keyword evidence="1" id="KW-0479">Metal-binding</keyword>
<evidence type="ECO:0000256" key="8">
    <source>
        <dbReference type="SAM" id="MobiDB-lite"/>
    </source>
</evidence>
<feature type="region of interest" description="Disordered" evidence="8">
    <location>
        <begin position="302"/>
        <end position="326"/>
    </location>
</feature>
<dbReference type="Pfam" id="PF12796">
    <property type="entry name" value="Ank_2"/>
    <property type="match status" value="1"/>
</dbReference>
<dbReference type="SUPFAM" id="SSF144232">
    <property type="entry name" value="HIT/MYND zinc finger-like"/>
    <property type="match status" value="1"/>
</dbReference>
<evidence type="ECO:0000256" key="1">
    <source>
        <dbReference type="ARBA" id="ARBA00022723"/>
    </source>
</evidence>
<dbReference type="PROSITE" id="PS50297">
    <property type="entry name" value="ANK_REP_REGION"/>
    <property type="match status" value="1"/>
</dbReference>
<keyword evidence="11" id="KW-1185">Reference proteome</keyword>
<organism evidence="10 11">
    <name type="scientific">Plicaturopsis crispa FD-325 SS-3</name>
    <dbReference type="NCBI Taxonomy" id="944288"/>
    <lineage>
        <taxon>Eukaryota</taxon>
        <taxon>Fungi</taxon>
        <taxon>Dikarya</taxon>
        <taxon>Basidiomycota</taxon>
        <taxon>Agaricomycotina</taxon>
        <taxon>Agaricomycetes</taxon>
        <taxon>Agaricomycetidae</taxon>
        <taxon>Amylocorticiales</taxon>
        <taxon>Amylocorticiaceae</taxon>
        <taxon>Plicatura</taxon>
        <taxon>Plicaturopsis crispa</taxon>
    </lineage>
</organism>
<dbReference type="InterPro" id="IPR036770">
    <property type="entry name" value="Ankyrin_rpt-contain_sf"/>
</dbReference>
<evidence type="ECO:0000313" key="11">
    <source>
        <dbReference type="Proteomes" id="UP000053263"/>
    </source>
</evidence>
<keyword evidence="2" id="KW-0677">Repeat</keyword>
<name>A0A0C9SQH2_PLICR</name>
<evidence type="ECO:0000313" key="10">
    <source>
        <dbReference type="EMBL" id="KII83747.1"/>
    </source>
</evidence>
<dbReference type="SMART" id="SM00248">
    <property type="entry name" value="ANK"/>
    <property type="match status" value="4"/>
</dbReference>
<dbReference type="PROSITE" id="PS50088">
    <property type="entry name" value="ANK_REPEAT"/>
    <property type="match status" value="1"/>
</dbReference>
<dbReference type="OrthoDB" id="194358at2759"/>
<dbReference type="GO" id="GO:0008270">
    <property type="term" value="F:zinc ion binding"/>
    <property type="evidence" value="ECO:0007669"/>
    <property type="project" value="UniProtKB-KW"/>
</dbReference>
<keyword evidence="5 6" id="KW-0040">ANK repeat</keyword>
<keyword evidence="3 7" id="KW-0863">Zinc-finger</keyword>
<proteinExistence type="predicted"/>
<feature type="repeat" description="ANK" evidence="6">
    <location>
        <begin position="117"/>
        <end position="151"/>
    </location>
</feature>
<evidence type="ECO:0000256" key="5">
    <source>
        <dbReference type="ARBA" id="ARBA00023043"/>
    </source>
</evidence>
<dbReference type="PANTHER" id="PTHR24171">
    <property type="entry name" value="ANKYRIN REPEAT DOMAIN-CONTAINING PROTEIN 39-RELATED"/>
    <property type="match status" value="1"/>
</dbReference>
<evidence type="ECO:0000256" key="4">
    <source>
        <dbReference type="ARBA" id="ARBA00022833"/>
    </source>
</evidence>
<evidence type="ECO:0000259" key="9">
    <source>
        <dbReference type="PROSITE" id="PS50865"/>
    </source>
</evidence>
<dbReference type="Pfam" id="PF01753">
    <property type="entry name" value="zf-MYND"/>
    <property type="match status" value="1"/>
</dbReference>
<dbReference type="SUPFAM" id="SSF48403">
    <property type="entry name" value="Ankyrin repeat"/>
    <property type="match status" value="1"/>
</dbReference>
<dbReference type="EMBL" id="KN832574">
    <property type="protein sequence ID" value="KII83747.1"/>
    <property type="molecule type" value="Genomic_DNA"/>
</dbReference>
<dbReference type="PROSITE" id="PS50865">
    <property type="entry name" value="ZF_MYND_2"/>
    <property type="match status" value="1"/>
</dbReference>